<dbReference type="Gene3D" id="1.20.5.110">
    <property type="match status" value="2"/>
</dbReference>
<dbReference type="GO" id="GO:0031201">
    <property type="term" value="C:SNARE complex"/>
    <property type="evidence" value="ECO:0007669"/>
    <property type="project" value="InterPro"/>
</dbReference>
<proteinExistence type="inferred from homology"/>
<organism evidence="8 9">
    <name type="scientific">Spirodela intermedia</name>
    <name type="common">Intermediate duckweed</name>
    <dbReference type="NCBI Taxonomy" id="51605"/>
    <lineage>
        <taxon>Eukaryota</taxon>
        <taxon>Viridiplantae</taxon>
        <taxon>Streptophyta</taxon>
        <taxon>Embryophyta</taxon>
        <taxon>Tracheophyta</taxon>
        <taxon>Spermatophyta</taxon>
        <taxon>Magnoliopsida</taxon>
        <taxon>Liliopsida</taxon>
        <taxon>Araceae</taxon>
        <taxon>Lemnoideae</taxon>
        <taxon>Spirodela</taxon>
    </lineage>
</organism>
<dbReference type="AlphaFoldDB" id="A0A7I8KPY3"/>
<dbReference type="InterPro" id="IPR044766">
    <property type="entry name" value="NPSN/SNAP25-like_N_SNARE"/>
</dbReference>
<keyword evidence="3" id="KW-0813">Transport</keyword>
<evidence type="ECO:0000259" key="7">
    <source>
        <dbReference type="PROSITE" id="PS50192"/>
    </source>
</evidence>
<accession>A0A7I8KPY3</accession>
<dbReference type="SMART" id="SM00397">
    <property type="entry name" value="t_SNARE"/>
    <property type="match status" value="2"/>
</dbReference>
<evidence type="ECO:0000256" key="6">
    <source>
        <dbReference type="SAM" id="MobiDB-lite"/>
    </source>
</evidence>
<keyword evidence="5" id="KW-0472">Membrane</keyword>
<name>A0A7I8KPY3_SPIIN</name>
<gene>
    <name evidence="8" type="ORF">SI8410_07010046</name>
</gene>
<dbReference type="GO" id="GO:0005484">
    <property type="term" value="F:SNAP receptor activity"/>
    <property type="evidence" value="ECO:0007669"/>
    <property type="project" value="InterPro"/>
</dbReference>
<protein>
    <recommendedName>
        <fullName evidence="7">t-SNARE coiled-coil homology domain-containing protein</fullName>
    </recommendedName>
</protein>
<dbReference type="Proteomes" id="UP000663760">
    <property type="component" value="Chromosome 7"/>
</dbReference>
<evidence type="ECO:0000256" key="1">
    <source>
        <dbReference type="ARBA" id="ARBA00004370"/>
    </source>
</evidence>
<feature type="compositionally biased region" description="Polar residues" evidence="6">
    <location>
        <begin position="21"/>
        <end position="32"/>
    </location>
</feature>
<feature type="domain" description="T-SNARE coiled-coil homology" evidence="7">
    <location>
        <begin position="233"/>
        <end position="295"/>
    </location>
</feature>
<dbReference type="FunFam" id="1.20.5.110:FF:000031">
    <property type="entry name" value="SNAP25 homologous protein SNAP33"/>
    <property type="match status" value="1"/>
</dbReference>
<dbReference type="OrthoDB" id="19261at2759"/>
<evidence type="ECO:0000256" key="3">
    <source>
        <dbReference type="ARBA" id="ARBA00022448"/>
    </source>
</evidence>
<dbReference type="EMBL" id="LR746270">
    <property type="protein sequence ID" value="CAA7399376.1"/>
    <property type="molecule type" value="Genomic_DNA"/>
</dbReference>
<dbReference type="FunFam" id="1.20.5.110:FF:000040">
    <property type="entry name" value="SNAP25 homologous protein SNAP33"/>
    <property type="match status" value="1"/>
</dbReference>
<dbReference type="GO" id="GO:0005886">
    <property type="term" value="C:plasma membrane"/>
    <property type="evidence" value="ECO:0007669"/>
    <property type="project" value="TreeGrafter"/>
</dbReference>
<evidence type="ECO:0000256" key="5">
    <source>
        <dbReference type="ARBA" id="ARBA00023136"/>
    </source>
</evidence>
<dbReference type="GO" id="GO:0015031">
    <property type="term" value="P:protein transport"/>
    <property type="evidence" value="ECO:0007669"/>
    <property type="project" value="UniProtKB-KW"/>
</dbReference>
<evidence type="ECO:0000256" key="4">
    <source>
        <dbReference type="ARBA" id="ARBA00022927"/>
    </source>
</evidence>
<evidence type="ECO:0000313" key="8">
    <source>
        <dbReference type="EMBL" id="CAA7399376.1"/>
    </source>
</evidence>
<evidence type="ECO:0000256" key="2">
    <source>
        <dbReference type="ARBA" id="ARBA00009480"/>
    </source>
</evidence>
<keyword evidence="4" id="KW-0653">Protein transport</keyword>
<dbReference type="CDD" id="cd15841">
    <property type="entry name" value="SNARE_Qc"/>
    <property type="match status" value="1"/>
</dbReference>
<dbReference type="CDD" id="cd15861">
    <property type="entry name" value="SNARE_SNAP25N_23N_29N_SEC9N"/>
    <property type="match status" value="1"/>
</dbReference>
<dbReference type="PROSITE" id="PS50192">
    <property type="entry name" value="T_SNARE"/>
    <property type="match status" value="1"/>
</dbReference>
<comment type="similarity">
    <text evidence="2">Belongs to the SNAP-25 family.</text>
</comment>
<comment type="subcellular location">
    <subcellularLocation>
        <location evidence="1">Membrane</location>
    </subcellularLocation>
</comment>
<dbReference type="InterPro" id="IPR000727">
    <property type="entry name" value="T_SNARE_dom"/>
</dbReference>
<dbReference type="SUPFAM" id="SSF58038">
    <property type="entry name" value="SNARE fusion complex"/>
    <property type="match status" value="2"/>
</dbReference>
<dbReference type="PANTHER" id="PTHR19305:SF9">
    <property type="entry name" value="SYNAPTOSOMAL-ASSOCIATED PROTEIN 29"/>
    <property type="match status" value="1"/>
</dbReference>
<dbReference type="GO" id="GO:0016192">
    <property type="term" value="P:vesicle-mediated transport"/>
    <property type="evidence" value="ECO:0007669"/>
    <property type="project" value="UniProtKB-ARBA"/>
</dbReference>
<sequence>MSTARMATPGFKVAKKCSVDHGSNPSNPFDSGSDSEEETTLSKISSPPVNSQAKYKICPVSYDKDDGRGASSSSSVYPGFSATRSHYENDFRDSGGFENQSVQELEEYTVYKAEKTTEKINSCLKIAEDIREDATKTLVTLHQQGEQITRTHMNAVNIDHDLSRGEKLLASLGGFFSKTWKPKRSSHPIKGPVLMNDDPFKRPVSHLEQKDRLEWSTPRRVSSEPKSTLERVEVEKAKQDDKLSDLSNLLGQLKDMAVDMGSEIERQNGALGHLHDDVDEINLRVKGANLRARRLLGK</sequence>
<dbReference type="PANTHER" id="PTHR19305">
    <property type="entry name" value="SYNAPTOSOMAL ASSOCIATED PROTEIN"/>
    <property type="match status" value="1"/>
</dbReference>
<feature type="region of interest" description="Disordered" evidence="6">
    <location>
        <begin position="1"/>
        <end position="57"/>
    </location>
</feature>
<feature type="compositionally biased region" description="Polar residues" evidence="6">
    <location>
        <begin position="41"/>
        <end position="53"/>
    </location>
</feature>
<reference evidence="8" key="1">
    <citation type="submission" date="2020-02" db="EMBL/GenBank/DDBJ databases">
        <authorList>
            <person name="Scholz U."/>
            <person name="Mascher M."/>
            <person name="Fiebig A."/>
        </authorList>
    </citation>
    <scope>NUCLEOTIDE SEQUENCE</scope>
</reference>
<keyword evidence="9" id="KW-1185">Reference proteome</keyword>
<evidence type="ECO:0000313" key="9">
    <source>
        <dbReference type="Proteomes" id="UP000663760"/>
    </source>
</evidence>